<gene>
    <name evidence="1" type="ORF">COY90_05335</name>
</gene>
<organism evidence="1 2">
    <name type="scientific">Candidatus Roizmanbacteria bacterium CG_4_10_14_0_8_um_filter_39_9</name>
    <dbReference type="NCBI Taxonomy" id="1974829"/>
    <lineage>
        <taxon>Bacteria</taxon>
        <taxon>Candidatus Roizmaniibacteriota</taxon>
    </lineage>
</organism>
<proteinExistence type="predicted"/>
<dbReference type="EMBL" id="PFLF01000113">
    <property type="protein sequence ID" value="PIY68553.1"/>
    <property type="molecule type" value="Genomic_DNA"/>
</dbReference>
<evidence type="ECO:0000313" key="1">
    <source>
        <dbReference type="EMBL" id="PIY68553.1"/>
    </source>
</evidence>
<dbReference type="Proteomes" id="UP000230108">
    <property type="component" value="Unassembled WGS sequence"/>
</dbReference>
<protein>
    <submittedName>
        <fullName evidence="1">Uncharacterized protein</fullName>
    </submittedName>
</protein>
<sequence length="289" mass="31974">MTAIKEHPQKHGEFKYPSEPFQKASTYWKEQSTNPQVLVQNHRQYGTAFGNGATLLGSENEFSTEVKNKLIDRKTTIAGVEFSEDELTWIGQYYDGLNEELGMKGRCMDERIDENKGTSGIHGQCGAAAATGAVIGKTGVEVEDIAMRLTGENHKTGLIEGLHHHEALTVMVTFGKQPYSLDTARYAEARANAALPFHTFIDVEEVDAFAKTNGLNRVDVFNALLKWNPQIAINIMIGNHNHYSNTAKSKGVIALLDTRGVNKTQYADMFEAAQAFFSAQTTKITQIEI</sequence>
<dbReference type="AlphaFoldDB" id="A0A2M7QCF8"/>
<evidence type="ECO:0000313" key="2">
    <source>
        <dbReference type="Proteomes" id="UP000230108"/>
    </source>
</evidence>
<name>A0A2M7QCF8_9BACT</name>
<comment type="caution">
    <text evidence="1">The sequence shown here is derived from an EMBL/GenBank/DDBJ whole genome shotgun (WGS) entry which is preliminary data.</text>
</comment>
<accession>A0A2M7QCF8</accession>
<reference evidence="2" key="1">
    <citation type="submission" date="2017-09" db="EMBL/GenBank/DDBJ databases">
        <title>Depth-based differentiation of microbial function through sediment-hosted aquifers and enrichment of novel symbionts in the deep terrestrial subsurface.</title>
        <authorList>
            <person name="Probst A.J."/>
            <person name="Ladd B."/>
            <person name="Jarett J.K."/>
            <person name="Geller-Mcgrath D.E."/>
            <person name="Sieber C.M.K."/>
            <person name="Emerson J.B."/>
            <person name="Anantharaman K."/>
            <person name="Thomas B.C."/>
            <person name="Malmstrom R."/>
            <person name="Stieglmeier M."/>
            <person name="Klingl A."/>
            <person name="Woyke T."/>
            <person name="Ryan C.M."/>
            <person name="Banfield J.F."/>
        </authorList>
    </citation>
    <scope>NUCLEOTIDE SEQUENCE [LARGE SCALE GENOMIC DNA]</scope>
</reference>